<dbReference type="InterPro" id="IPR052755">
    <property type="entry name" value="Lysozyme_Inhibitor_LprI"/>
</dbReference>
<dbReference type="Pfam" id="PF07007">
    <property type="entry name" value="LprI"/>
    <property type="match status" value="1"/>
</dbReference>
<proteinExistence type="predicted"/>
<organism evidence="3 4">
    <name type="scientific">Thiorhodococcus mannitoliphagus</name>
    <dbReference type="NCBI Taxonomy" id="329406"/>
    <lineage>
        <taxon>Bacteria</taxon>
        <taxon>Pseudomonadati</taxon>
        <taxon>Pseudomonadota</taxon>
        <taxon>Gammaproteobacteria</taxon>
        <taxon>Chromatiales</taxon>
        <taxon>Chromatiaceae</taxon>
        <taxon>Thiorhodococcus</taxon>
    </lineage>
</organism>
<accession>A0A6P1DT96</accession>
<reference evidence="3 4" key="2">
    <citation type="submission" date="2020-02" db="EMBL/GenBank/DDBJ databases">
        <title>Genome sequences of Thiorhodococcus mannitoliphagus and Thiorhodococcus minor, purple sulfur photosynthetic bacteria in the gammaproteobacterial family, Chromatiaceae.</title>
        <authorList>
            <person name="Aviles F.A."/>
            <person name="Meyer T.E."/>
            <person name="Kyndt J.A."/>
        </authorList>
    </citation>
    <scope>NUCLEOTIDE SEQUENCE [LARGE SCALE GENOMIC DNA]</scope>
    <source>
        <strain evidence="3 4">DSM 18266</strain>
    </source>
</reference>
<name>A0A6P1DT96_9GAMM</name>
<dbReference type="Gene3D" id="1.20.1270.180">
    <property type="match status" value="1"/>
</dbReference>
<dbReference type="Proteomes" id="UP000471640">
    <property type="component" value="Unassembled WGS sequence"/>
</dbReference>
<keyword evidence="4" id="KW-1185">Reference proteome</keyword>
<evidence type="ECO:0000313" key="3">
    <source>
        <dbReference type="EMBL" id="NEX21338.1"/>
    </source>
</evidence>
<gene>
    <name evidence="3" type="ORF">G3480_13620</name>
</gene>
<feature type="chain" id="PRO_5027062003" evidence="1">
    <location>
        <begin position="26"/>
        <end position="113"/>
    </location>
</feature>
<evidence type="ECO:0000259" key="2">
    <source>
        <dbReference type="Pfam" id="PF07007"/>
    </source>
</evidence>
<keyword evidence="1" id="KW-0732">Signal</keyword>
<feature type="domain" description="Lysozyme inhibitor LprI-like N-terminal" evidence="2">
    <location>
        <begin position="32"/>
        <end position="109"/>
    </location>
</feature>
<dbReference type="EMBL" id="JAAIJR010000051">
    <property type="protein sequence ID" value="NEX21338.1"/>
    <property type="molecule type" value="Genomic_DNA"/>
</dbReference>
<dbReference type="InterPro" id="IPR009739">
    <property type="entry name" value="LprI-like_N"/>
</dbReference>
<dbReference type="PANTHER" id="PTHR37549">
    <property type="entry name" value="LIPOPROTEIN LPRI"/>
    <property type="match status" value="1"/>
</dbReference>
<dbReference type="PANTHER" id="PTHR37549:SF1">
    <property type="entry name" value="LIPOPROTEIN LPRI"/>
    <property type="match status" value="1"/>
</dbReference>
<feature type="signal peptide" evidence="1">
    <location>
        <begin position="1"/>
        <end position="25"/>
    </location>
</feature>
<reference evidence="4" key="1">
    <citation type="journal article" date="2020" name="Microbiol. Resour. Announc.">
        <title>Draft Genome Sequences of Thiorhodococcus mannitoliphagus and Thiorhodococcus minor, Purple Sulfur Photosynthetic Bacteria in the Gammaproteobacterial Family Chromatiaceae.</title>
        <authorList>
            <person name="Aviles F.A."/>
            <person name="Meyer T.E."/>
            <person name="Kyndt J.A."/>
        </authorList>
    </citation>
    <scope>NUCLEOTIDE SEQUENCE [LARGE SCALE GENOMIC DNA]</scope>
    <source>
        <strain evidence="4">DSM 18266</strain>
    </source>
</reference>
<sequence>MTIERRRVLASVAAVLCLTSAQTWAASPSFDCAKASSEVEQLICKDAELARLDRSLAELYATLLKNSSANAQKSLKTEQRGWVKGRNDCWKSDDLRGCVADEYRLRISELKDR</sequence>
<dbReference type="AlphaFoldDB" id="A0A6P1DT96"/>
<dbReference type="GO" id="GO:0005576">
    <property type="term" value="C:extracellular region"/>
    <property type="evidence" value="ECO:0007669"/>
    <property type="project" value="TreeGrafter"/>
</dbReference>
<evidence type="ECO:0000313" key="4">
    <source>
        <dbReference type="Proteomes" id="UP000471640"/>
    </source>
</evidence>
<comment type="caution">
    <text evidence="3">The sequence shown here is derived from an EMBL/GenBank/DDBJ whole genome shotgun (WGS) entry which is preliminary data.</text>
</comment>
<evidence type="ECO:0000256" key="1">
    <source>
        <dbReference type="SAM" id="SignalP"/>
    </source>
</evidence>
<protein>
    <submittedName>
        <fullName evidence="3">DUF1311 domain-containing protein</fullName>
    </submittedName>
</protein>
<dbReference type="RefSeq" id="WP_164654440.1">
    <property type="nucleotide sequence ID" value="NZ_JAAIJR010000051.1"/>
</dbReference>